<proteinExistence type="predicted"/>
<dbReference type="GO" id="GO:0072344">
    <property type="term" value="P:rescue of stalled ribosome"/>
    <property type="evidence" value="ECO:0007669"/>
    <property type="project" value="TreeGrafter"/>
</dbReference>
<dbReference type="InterPro" id="IPR008532">
    <property type="entry name" value="NFACT_RNA-bd"/>
</dbReference>
<dbReference type="InterPro" id="IPR051608">
    <property type="entry name" value="RQC_Subunit_NEMF"/>
</dbReference>
<reference evidence="2 3" key="1">
    <citation type="journal article" date="2015" name="Genome Announc.">
        <title>Complete Genome Sequence of Methanosphaerula palustris E1-9CT, a Hydrogenotrophic Methanogen Isolated from a Minerotrophic Fen Peatland.</title>
        <authorList>
            <person name="Cadillo-Quiroz H."/>
            <person name="Browne P."/>
            <person name="Kyrpides N."/>
            <person name="Woyke T."/>
            <person name="Goodwin L."/>
            <person name="Detter C."/>
            <person name="Yavitt J.B."/>
            <person name="Zinder S.H."/>
        </authorList>
    </citation>
    <scope>NUCLEOTIDE SEQUENCE [LARGE SCALE GENOMIC DNA]</scope>
    <source>
        <strain evidence="3">ATCC BAA-1556 / DSM 19958 / E1-9c</strain>
    </source>
</reference>
<evidence type="ECO:0000259" key="1">
    <source>
        <dbReference type="Pfam" id="PF05670"/>
    </source>
</evidence>
<sequence>MATTQGMSGVDLLAVTAELREHLPLWINKIYQYDNKMLSIRLNGEEHAKYHLLIESGRRIHLATVLPNPPKNPPSFAMLLRKYLEGGRVLEIRQQGLQRVVTFVIGKRDTTLHLVIELFDEGNVILCDDQMTIIKPLWHHRFKDREVIPGVVYTYSGSSETAPDQEALKTLLATSDRDVVRTVAVGCMLGGQYAEEVCTGAGISKETPATEANPIAIGAALERLFTRVSEDRDPVVTSGGAWPIVLTGMTPISHHPTFSEALEAIYPLVTRHEGPQKKAPIPREERIRLQQEAALKSFDKKIVLNKAIVDLIYENYTLVTDVIKTLDAASKTLSWQEIGSMLKESDNDVARQIAGVHPAEAAVDLLLDGKKVLIHVHESIEVNLERYYAQVKKFKKKRDGAVSAMERPVAKKATSKVHLTPLKKRWYHRFRWFFTSDNCLVLGGRDAGQNEELVKRYMEGGDTFVHADVHGASVVIVKGKTEQMDEVAQFAASYSGAWRSGHFSADVYAVRPDQVSKTPEAGEFVSRGSFIVRGERTYFKSVPLGVAIGYQTEPNAAVIGGPVNAVEAWTTQRVLLKPGPYEPNDIAKKVLRQLRDTIPEEDWKGLKTVLNTEQVAGYVPPGGSEIVGV</sequence>
<dbReference type="Pfam" id="PF05670">
    <property type="entry name" value="NFACT-R_1"/>
    <property type="match status" value="1"/>
</dbReference>
<dbReference type="PANTHER" id="PTHR15239:SF6">
    <property type="entry name" value="RIBOSOME QUALITY CONTROL COMPLEX SUBUNIT NEMF"/>
    <property type="match status" value="1"/>
</dbReference>
<feature type="domain" description="NFACT RNA-binding" evidence="1">
    <location>
        <begin position="430"/>
        <end position="534"/>
    </location>
</feature>
<dbReference type="PANTHER" id="PTHR15239">
    <property type="entry name" value="NUCLEAR EXPORT MEDIATOR FACTOR NEMF"/>
    <property type="match status" value="1"/>
</dbReference>
<dbReference type="GO" id="GO:0043023">
    <property type="term" value="F:ribosomal large subunit binding"/>
    <property type="evidence" value="ECO:0007669"/>
    <property type="project" value="TreeGrafter"/>
</dbReference>
<dbReference type="STRING" id="521011.Mpal_1566"/>
<evidence type="ECO:0000313" key="2">
    <source>
        <dbReference type="EMBL" id="ACL16879.1"/>
    </source>
</evidence>
<organism evidence="2 3">
    <name type="scientific">Methanosphaerula palustris (strain ATCC BAA-1556 / DSM 19958 / E1-9c)</name>
    <dbReference type="NCBI Taxonomy" id="521011"/>
    <lineage>
        <taxon>Archaea</taxon>
        <taxon>Methanobacteriati</taxon>
        <taxon>Methanobacteriota</taxon>
        <taxon>Stenosarchaea group</taxon>
        <taxon>Methanomicrobia</taxon>
        <taxon>Methanomicrobiales</taxon>
        <taxon>Methanoregulaceae</taxon>
        <taxon>Methanosphaerula</taxon>
    </lineage>
</organism>
<dbReference type="GeneID" id="7271111"/>
<dbReference type="RefSeq" id="WP_012618198.1">
    <property type="nucleotide sequence ID" value="NC_011832.1"/>
</dbReference>
<dbReference type="Gene3D" id="2.30.310.10">
    <property type="entry name" value="ibrinogen binding protein from staphylococcus aureus domain"/>
    <property type="match status" value="1"/>
</dbReference>
<keyword evidence="3" id="KW-1185">Reference proteome</keyword>
<dbReference type="NCBIfam" id="NF041120">
    <property type="entry name" value="RqcH_arch"/>
    <property type="match status" value="1"/>
</dbReference>
<dbReference type="OrthoDB" id="10943at2157"/>
<protein>
    <recommendedName>
        <fullName evidence="1">NFACT RNA-binding domain-containing protein</fullName>
    </recommendedName>
</protein>
<dbReference type="GO" id="GO:1990112">
    <property type="term" value="C:RQC complex"/>
    <property type="evidence" value="ECO:0007669"/>
    <property type="project" value="TreeGrafter"/>
</dbReference>
<accession>B8GIR6</accession>
<dbReference type="AlphaFoldDB" id="B8GIR6"/>
<dbReference type="eggNOG" id="arCOG01695">
    <property type="taxonomic scope" value="Archaea"/>
</dbReference>
<evidence type="ECO:0000313" key="3">
    <source>
        <dbReference type="Proteomes" id="UP000002457"/>
    </source>
</evidence>
<dbReference type="HOGENOM" id="CLU_003612_2_1_2"/>
<gene>
    <name evidence="2" type="ordered locus">Mpal_1566</name>
</gene>
<dbReference type="GO" id="GO:0000049">
    <property type="term" value="F:tRNA binding"/>
    <property type="evidence" value="ECO:0007669"/>
    <property type="project" value="TreeGrafter"/>
</dbReference>
<dbReference type="EMBL" id="CP001338">
    <property type="protein sequence ID" value="ACL16879.1"/>
    <property type="molecule type" value="Genomic_DNA"/>
</dbReference>
<dbReference type="KEGG" id="mpl:Mpal_1566"/>
<dbReference type="Pfam" id="PF05833">
    <property type="entry name" value="NFACT_N"/>
    <property type="match status" value="1"/>
</dbReference>
<name>B8GIR6_METPE</name>
<dbReference type="Proteomes" id="UP000002457">
    <property type="component" value="Chromosome"/>
</dbReference>